<dbReference type="InterPro" id="IPR002376">
    <property type="entry name" value="Formyl_transf_N"/>
</dbReference>
<dbReference type="CDD" id="cd08646">
    <property type="entry name" value="FMT_core_Met-tRNA-FMT_N"/>
    <property type="match status" value="1"/>
</dbReference>
<dbReference type="CDD" id="cd08704">
    <property type="entry name" value="Met_tRNA_FMT_C"/>
    <property type="match status" value="1"/>
</dbReference>
<comment type="similarity">
    <text evidence="1 5">Belongs to the Fmt family.</text>
</comment>
<dbReference type="InterPro" id="IPR044135">
    <property type="entry name" value="Met-tRNA-FMT_C"/>
</dbReference>
<dbReference type="Pfam" id="PF02911">
    <property type="entry name" value="Formyl_trans_C"/>
    <property type="match status" value="1"/>
</dbReference>
<dbReference type="Gene3D" id="3.40.50.12230">
    <property type="match status" value="1"/>
</dbReference>
<dbReference type="InterPro" id="IPR005794">
    <property type="entry name" value="Fmt"/>
</dbReference>
<keyword evidence="4 5" id="KW-0648">Protein biosynthesis</keyword>
<dbReference type="NCBIfam" id="TIGR00460">
    <property type="entry name" value="fmt"/>
    <property type="match status" value="1"/>
</dbReference>
<protein>
    <recommendedName>
        <fullName evidence="2 5">Methionyl-tRNA formyltransferase</fullName>
        <ecNumber evidence="2 5">2.1.2.9</ecNumber>
    </recommendedName>
</protein>
<dbReference type="RefSeq" id="WP_095697989.1">
    <property type="nucleotide sequence ID" value="NZ_CP016782.1"/>
</dbReference>
<feature type="domain" description="Formyl transferase C-terminal" evidence="7">
    <location>
        <begin position="198"/>
        <end position="294"/>
    </location>
</feature>
<dbReference type="EC" id="2.1.2.9" evidence="2 5"/>
<dbReference type="KEGG" id="plim:PHILAsVB114_03360"/>
<sequence>MIVAVAATADVAIPTLEWLTKSKHQLLRVITTPDSKTGRGKVMTPSPVSAWANARNLEVVKPDSPEDMMNAFKGADIVLAIAYGRILTNEVLDISKHGFLNLHFSLLPAYRGAAPVQRSILNGDVTTGISIFKIDENLDTGPIYIQKEFKIPENYTSQEVLFDLSNLGASSFEAVFEMIEQGISPTVQSTEGVSFAPKITKEEAKINWILPAKRIIDSVRAFTPNPGAWTSHKGLILKIAEVIQNSTDQKLQPGTLAVVDKKLFVGTATESIEIRRIVPAGKKEMSASDWINGARLVEGEVFG</sequence>
<evidence type="ECO:0000256" key="1">
    <source>
        <dbReference type="ARBA" id="ARBA00010699"/>
    </source>
</evidence>
<name>A0A249LF54_9ACTN</name>
<comment type="function">
    <text evidence="5">Attaches a formyl group to the free amino group of methionyl-tRNA(fMet). The formyl group appears to play a dual role in the initiator identity of N-formylmethionyl-tRNA by promoting its recognition by IF2 and preventing the misappropriation of this tRNA by the elongation apparatus.</text>
</comment>
<dbReference type="SUPFAM" id="SSF50486">
    <property type="entry name" value="FMT C-terminal domain-like"/>
    <property type="match status" value="1"/>
</dbReference>
<dbReference type="GO" id="GO:0005829">
    <property type="term" value="C:cytosol"/>
    <property type="evidence" value="ECO:0007669"/>
    <property type="project" value="TreeGrafter"/>
</dbReference>
<evidence type="ECO:0000256" key="3">
    <source>
        <dbReference type="ARBA" id="ARBA00022679"/>
    </source>
</evidence>
<keyword evidence="3 5" id="KW-0808">Transferase</keyword>
<gene>
    <name evidence="5" type="primary">fmt</name>
    <name evidence="8" type="ORF">PHILAsVB114_03360</name>
</gene>
<dbReference type="PANTHER" id="PTHR11138:SF5">
    <property type="entry name" value="METHIONYL-TRNA FORMYLTRANSFERASE, MITOCHONDRIAL"/>
    <property type="match status" value="1"/>
</dbReference>
<evidence type="ECO:0000256" key="4">
    <source>
        <dbReference type="ARBA" id="ARBA00022917"/>
    </source>
</evidence>
<dbReference type="AlphaFoldDB" id="A0A249LF54"/>
<feature type="binding site" evidence="5">
    <location>
        <begin position="105"/>
        <end position="108"/>
    </location>
    <ligand>
        <name>(6S)-5,6,7,8-tetrahydrofolate</name>
        <dbReference type="ChEBI" id="CHEBI:57453"/>
    </ligand>
</feature>
<evidence type="ECO:0000259" key="7">
    <source>
        <dbReference type="Pfam" id="PF02911"/>
    </source>
</evidence>
<dbReference type="GO" id="GO:0004479">
    <property type="term" value="F:methionyl-tRNA formyltransferase activity"/>
    <property type="evidence" value="ECO:0007669"/>
    <property type="project" value="UniProtKB-UniRule"/>
</dbReference>
<evidence type="ECO:0000313" key="9">
    <source>
        <dbReference type="Proteomes" id="UP000217221"/>
    </source>
</evidence>
<dbReference type="EMBL" id="CP016782">
    <property type="protein sequence ID" value="ASY27693.1"/>
    <property type="molecule type" value="Genomic_DNA"/>
</dbReference>
<proteinExistence type="inferred from homology"/>
<evidence type="ECO:0000256" key="5">
    <source>
        <dbReference type="HAMAP-Rule" id="MF_00182"/>
    </source>
</evidence>
<reference evidence="8 9" key="1">
    <citation type="submission" date="2016-07" db="EMBL/GenBank/DDBJ databases">
        <title>High microdiversification within the ubiquitous acI lineage of Actinobacteria.</title>
        <authorList>
            <person name="Neuenschwander S.M."/>
            <person name="Salcher M."/>
            <person name="Ghai R."/>
            <person name="Pernthaler J."/>
        </authorList>
    </citation>
    <scope>NUCLEOTIDE SEQUENCE [LARGE SCALE GENOMIC DNA]</scope>
    <source>
        <strain evidence="8">MMS-VB-114</strain>
    </source>
</reference>
<evidence type="ECO:0000313" key="8">
    <source>
        <dbReference type="EMBL" id="ASY27693.1"/>
    </source>
</evidence>
<dbReference type="InterPro" id="IPR041711">
    <property type="entry name" value="Met-tRNA-FMT_N"/>
</dbReference>
<accession>A0A249LF54</accession>
<dbReference type="OrthoDB" id="9802815at2"/>
<evidence type="ECO:0000259" key="6">
    <source>
        <dbReference type="Pfam" id="PF00551"/>
    </source>
</evidence>
<dbReference type="HAMAP" id="MF_00182">
    <property type="entry name" value="Formyl_trans"/>
    <property type="match status" value="1"/>
</dbReference>
<dbReference type="InterPro" id="IPR011034">
    <property type="entry name" value="Formyl_transferase-like_C_sf"/>
</dbReference>
<dbReference type="PANTHER" id="PTHR11138">
    <property type="entry name" value="METHIONYL-TRNA FORMYLTRANSFERASE"/>
    <property type="match status" value="1"/>
</dbReference>
<dbReference type="SUPFAM" id="SSF53328">
    <property type="entry name" value="Formyltransferase"/>
    <property type="match status" value="1"/>
</dbReference>
<organism evidence="8 9">
    <name type="scientific">Candidatus Planktophila limnetica</name>
    <dbReference type="NCBI Taxonomy" id="573600"/>
    <lineage>
        <taxon>Bacteria</taxon>
        <taxon>Bacillati</taxon>
        <taxon>Actinomycetota</taxon>
        <taxon>Actinomycetes</taxon>
        <taxon>Candidatus Nanopelagicales</taxon>
        <taxon>Candidatus Nanopelagicaceae</taxon>
        <taxon>Candidatus Planktophila</taxon>
    </lineage>
</organism>
<keyword evidence="9" id="KW-1185">Reference proteome</keyword>
<dbReference type="InterPro" id="IPR036477">
    <property type="entry name" value="Formyl_transf_N_sf"/>
</dbReference>
<feature type="domain" description="Formyl transferase N-terminal" evidence="6">
    <location>
        <begin position="2"/>
        <end position="160"/>
    </location>
</feature>
<dbReference type="InterPro" id="IPR005793">
    <property type="entry name" value="Formyl_trans_C"/>
</dbReference>
<dbReference type="Pfam" id="PF00551">
    <property type="entry name" value="Formyl_trans_N"/>
    <property type="match status" value="1"/>
</dbReference>
<evidence type="ECO:0000256" key="2">
    <source>
        <dbReference type="ARBA" id="ARBA00012261"/>
    </source>
</evidence>
<dbReference type="Proteomes" id="UP000217221">
    <property type="component" value="Chromosome"/>
</dbReference>
<comment type="catalytic activity">
    <reaction evidence="5">
        <text>L-methionyl-tRNA(fMet) + (6R)-10-formyltetrahydrofolate = N-formyl-L-methionyl-tRNA(fMet) + (6S)-5,6,7,8-tetrahydrofolate + H(+)</text>
        <dbReference type="Rhea" id="RHEA:24380"/>
        <dbReference type="Rhea" id="RHEA-COMP:9952"/>
        <dbReference type="Rhea" id="RHEA-COMP:9953"/>
        <dbReference type="ChEBI" id="CHEBI:15378"/>
        <dbReference type="ChEBI" id="CHEBI:57453"/>
        <dbReference type="ChEBI" id="CHEBI:78530"/>
        <dbReference type="ChEBI" id="CHEBI:78844"/>
        <dbReference type="ChEBI" id="CHEBI:195366"/>
        <dbReference type="EC" id="2.1.2.9"/>
    </reaction>
</comment>